<sequence>MKSGKVMIQLGYVLGASALLTALGYFYASNWGLLNRFNKITPILVLMLGFYGLHIWLSRKPGRAFLSKLSLFASCITFGVGVAVVGQTYNSHADSYGLFAIWLIPALLFSVFTRWQPFYVLSYILAHISYGLYFLPRWGGVSEDEGMYVLVWLGFTLGNGVLFALMEKGKLRSPLLKWLAFQAAICACLIVSISWIFEDYGIWMNLALAAVLALAVWYAHRAASKLNLLFAGLWVSAAIVVKYFELVMNYHNEWFFLLSLLFVIVFIFANVKFMTYIRQWQPSGVQSEAEEELPQEGSAGKRRTSDFTKWVVHVLTVAVIIIGSLLGTVTLVGLVTVVLSIEKPENLLMGYGIAAFIAMLFLNKFNSLARYTVMISGMLIATGAALIKNNSPMLYVLLLLIVVAFALQRGLLQRIFFFESAVLMTAFILADAFRSRVTVVSLLTVLVLAVFCAGALIRRDVLRRPLLYSSFPTFLLLLFILTFITEGGWYYAVNAVFFVLVLAAAIWTKGRQLNWMYVWSIGFWTAFLVYKYYDLAWKLLHKSISLAIIGSLILAVTVWLERKREDQDETVEAPYALAVKPLLLGVVILLQVVGLGLQIGKSEWLLSHGTLVKLELQPLDPRSILQGDYIRLHYAISEPEGRLGYVEGRPFKGKLAVVLGPNSATGIYEYKRMYQKGETLAPGEVRLNGKRNGYDTVEYGIESYFIPEGSGREYEGKVKYAEARISASGDAILVGVSDN</sequence>
<keyword evidence="4" id="KW-1185">Reference proteome</keyword>
<feature type="transmembrane region" description="Helical" evidence="1">
    <location>
        <begin position="515"/>
        <end position="533"/>
    </location>
</feature>
<evidence type="ECO:0000256" key="1">
    <source>
        <dbReference type="SAM" id="Phobius"/>
    </source>
</evidence>
<evidence type="ECO:0000313" key="3">
    <source>
        <dbReference type="EMBL" id="RTE09765.1"/>
    </source>
</evidence>
<name>A0A430JFL1_9BACL</name>
<feature type="transmembrane region" description="Helical" evidence="1">
    <location>
        <begin position="393"/>
        <end position="408"/>
    </location>
</feature>
<feature type="transmembrane region" description="Helical" evidence="1">
    <location>
        <begin position="178"/>
        <end position="196"/>
    </location>
</feature>
<keyword evidence="1" id="KW-1133">Transmembrane helix</keyword>
<feature type="transmembrane region" description="Helical" evidence="1">
    <location>
        <begin position="439"/>
        <end position="457"/>
    </location>
</feature>
<dbReference type="InterPro" id="IPR025833">
    <property type="entry name" value="GDYXXLXY"/>
</dbReference>
<accession>A0A430JFL1</accession>
<keyword evidence="1" id="KW-0472">Membrane</keyword>
<feature type="transmembrane region" description="Helical" evidence="1">
    <location>
        <begin position="69"/>
        <end position="89"/>
    </location>
</feature>
<feature type="transmembrane region" description="Helical" evidence="1">
    <location>
        <begin position="581"/>
        <end position="600"/>
    </location>
</feature>
<feature type="transmembrane region" description="Helical" evidence="1">
    <location>
        <begin position="539"/>
        <end position="560"/>
    </location>
</feature>
<protein>
    <submittedName>
        <fullName evidence="3">DUF2157 domain-containing protein</fullName>
    </submittedName>
</protein>
<feature type="domain" description="DUF2157" evidence="2">
    <location>
        <begin position="12"/>
        <end position="114"/>
    </location>
</feature>
<dbReference type="Pfam" id="PF09925">
    <property type="entry name" value="DUF2157"/>
    <property type="match status" value="1"/>
</dbReference>
<feature type="transmembrane region" description="Helical" evidence="1">
    <location>
        <begin position="40"/>
        <end position="57"/>
    </location>
</feature>
<feature type="transmembrane region" description="Helical" evidence="1">
    <location>
        <begin position="95"/>
        <end position="111"/>
    </location>
</feature>
<keyword evidence="1" id="KW-0812">Transmembrane</keyword>
<dbReference type="OrthoDB" id="4868247at2"/>
<evidence type="ECO:0000259" key="2">
    <source>
        <dbReference type="Pfam" id="PF09925"/>
    </source>
</evidence>
<reference evidence="3 4" key="1">
    <citation type="submission" date="2018-12" db="EMBL/GenBank/DDBJ databases">
        <title>Bacillus ochoae sp. nov., Paenibacillus whitsoniae sp. nov., Paenibacillus spiritus sp. nov. Isolated from the Mars Exploration Rover during spacecraft assembly.</title>
        <authorList>
            <person name="Seuylemezian A."/>
            <person name="Vaishampayan P."/>
        </authorList>
    </citation>
    <scope>NUCLEOTIDE SEQUENCE [LARGE SCALE GENOMIC DNA]</scope>
    <source>
        <strain evidence="3 4">MER 54</strain>
    </source>
</reference>
<proteinExistence type="predicted"/>
<dbReference type="Pfam" id="PF14345">
    <property type="entry name" value="GDYXXLXY"/>
    <property type="match status" value="1"/>
</dbReference>
<dbReference type="RefSeq" id="WP_126141260.1">
    <property type="nucleotide sequence ID" value="NZ_RXHU01000027.1"/>
</dbReference>
<evidence type="ECO:0000313" key="4">
    <source>
        <dbReference type="Proteomes" id="UP000276128"/>
    </source>
</evidence>
<dbReference type="EMBL" id="RXHU01000027">
    <property type="protein sequence ID" value="RTE09765.1"/>
    <property type="molecule type" value="Genomic_DNA"/>
</dbReference>
<feature type="transmembrane region" description="Helical" evidence="1">
    <location>
        <begin position="118"/>
        <end position="135"/>
    </location>
</feature>
<feature type="transmembrane region" description="Helical" evidence="1">
    <location>
        <begin position="310"/>
        <end position="341"/>
    </location>
</feature>
<organism evidence="3 4">
    <name type="scientific">Paenibacillus whitsoniae</name>
    <dbReference type="NCBI Taxonomy" id="2496558"/>
    <lineage>
        <taxon>Bacteria</taxon>
        <taxon>Bacillati</taxon>
        <taxon>Bacillota</taxon>
        <taxon>Bacilli</taxon>
        <taxon>Bacillales</taxon>
        <taxon>Paenibacillaceae</taxon>
        <taxon>Paenibacillus</taxon>
    </lineage>
</organism>
<dbReference type="AlphaFoldDB" id="A0A430JFL1"/>
<comment type="caution">
    <text evidence="3">The sequence shown here is derived from an EMBL/GenBank/DDBJ whole genome shotgun (WGS) entry which is preliminary data.</text>
</comment>
<dbReference type="Proteomes" id="UP000276128">
    <property type="component" value="Unassembled WGS sequence"/>
</dbReference>
<feature type="transmembrane region" description="Helical" evidence="1">
    <location>
        <begin position="7"/>
        <end position="28"/>
    </location>
</feature>
<dbReference type="InterPro" id="IPR018677">
    <property type="entry name" value="DUF2157"/>
</dbReference>
<feature type="transmembrane region" description="Helical" evidence="1">
    <location>
        <begin position="147"/>
        <end position="166"/>
    </location>
</feature>
<feature type="transmembrane region" description="Helical" evidence="1">
    <location>
        <begin position="254"/>
        <end position="271"/>
    </location>
</feature>
<feature type="transmembrane region" description="Helical" evidence="1">
    <location>
        <begin position="202"/>
        <end position="219"/>
    </location>
</feature>
<feature type="transmembrane region" description="Helical" evidence="1">
    <location>
        <begin position="347"/>
        <end position="363"/>
    </location>
</feature>
<feature type="transmembrane region" description="Helical" evidence="1">
    <location>
        <begin position="466"/>
        <end position="484"/>
    </location>
</feature>
<feature type="transmembrane region" description="Helical" evidence="1">
    <location>
        <begin position="490"/>
        <end position="508"/>
    </location>
</feature>
<gene>
    <name evidence="3" type="ORF">EJQ19_11005</name>
</gene>
<feature type="transmembrane region" description="Helical" evidence="1">
    <location>
        <begin position="226"/>
        <end position="248"/>
    </location>
</feature>